<dbReference type="InterPro" id="IPR027596">
    <property type="entry name" value="AmmeMemoSam_rS"/>
</dbReference>
<dbReference type="InterPro" id="IPR034457">
    <property type="entry name" value="Organic_radical-activating"/>
</dbReference>
<dbReference type="SFLD" id="SFLDG01101">
    <property type="entry name" value="Uncharacterised_Radical_SAM_Su"/>
    <property type="match status" value="1"/>
</dbReference>
<evidence type="ECO:0000256" key="2">
    <source>
        <dbReference type="ARBA" id="ARBA00022485"/>
    </source>
</evidence>
<name>A0ABT3N5G8_9BACT</name>
<keyword evidence="5" id="KW-0408">Iron</keyword>
<dbReference type="PIRSF" id="PIRSF004869">
    <property type="entry name" value="PflX_prd"/>
    <property type="match status" value="1"/>
</dbReference>
<keyword evidence="6" id="KW-0411">Iron-sulfur</keyword>
<evidence type="ECO:0000256" key="5">
    <source>
        <dbReference type="ARBA" id="ARBA00023004"/>
    </source>
</evidence>
<dbReference type="SUPFAM" id="SSF102114">
    <property type="entry name" value="Radical SAM enzymes"/>
    <property type="match status" value="1"/>
</dbReference>
<comment type="caution">
    <text evidence="8">The sequence shown here is derived from an EMBL/GenBank/DDBJ whole genome shotgun (WGS) entry which is preliminary data.</text>
</comment>
<evidence type="ECO:0000313" key="9">
    <source>
        <dbReference type="Proteomes" id="UP001209681"/>
    </source>
</evidence>
<dbReference type="PANTHER" id="PTHR30352:SF5">
    <property type="entry name" value="PYRUVATE FORMATE-LYASE 1-ACTIVATING ENZYME"/>
    <property type="match status" value="1"/>
</dbReference>
<dbReference type="Pfam" id="PF04055">
    <property type="entry name" value="Radical_SAM"/>
    <property type="match status" value="1"/>
</dbReference>
<evidence type="ECO:0000259" key="7">
    <source>
        <dbReference type="PROSITE" id="PS51918"/>
    </source>
</evidence>
<evidence type="ECO:0000256" key="1">
    <source>
        <dbReference type="ARBA" id="ARBA00001966"/>
    </source>
</evidence>
<dbReference type="InterPro" id="IPR058240">
    <property type="entry name" value="rSAM_sf"/>
</dbReference>
<reference evidence="8 9" key="1">
    <citation type="submission" date="2022-11" db="EMBL/GenBank/DDBJ databases">
        <title>Desulfobotulus tamanensis H1 sp. nov. - anaerobic, alkaliphilic, sulphate reducing bacterium isolated from terrestrial mud volcano.</title>
        <authorList>
            <person name="Frolova A."/>
            <person name="Merkel A.Y."/>
            <person name="Slobodkin A.I."/>
        </authorList>
    </citation>
    <scope>NUCLEOTIDE SEQUENCE [LARGE SCALE GENOMIC DNA]</scope>
    <source>
        <strain evidence="8 9">H1</strain>
    </source>
</reference>
<proteinExistence type="predicted"/>
<evidence type="ECO:0000256" key="4">
    <source>
        <dbReference type="ARBA" id="ARBA00022723"/>
    </source>
</evidence>
<dbReference type="Proteomes" id="UP001209681">
    <property type="component" value="Unassembled WGS sequence"/>
</dbReference>
<dbReference type="EMBL" id="JAPFPW010000001">
    <property type="protein sequence ID" value="MCW7752710.1"/>
    <property type="molecule type" value="Genomic_DNA"/>
</dbReference>
<evidence type="ECO:0000313" key="8">
    <source>
        <dbReference type="EMBL" id="MCW7752710.1"/>
    </source>
</evidence>
<dbReference type="InterPro" id="IPR013785">
    <property type="entry name" value="Aldolase_TIM"/>
</dbReference>
<dbReference type="InterPro" id="IPR016431">
    <property type="entry name" value="Pyrv-formate_lyase-activ_prd"/>
</dbReference>
<dbReference type="Gene3D" id="3.20.20.70">
    <property type="entry name" value="Aldolase class I"/>
    <property type="match status" value="1"/>
</dbReference>
<keyword evidence="4" id="KW-0479">Metal-binding</keyword>
<dbReference type="InterPro" id="IPR007197">
    <property type="entry name" value="rSAM"/>
</dbReference>
<dbReference type="NCBIfam" id="TIGR04337">
    <property type="entry name" value="AmmeMemoSam_rS"/>
    <property type="match status" value="1"/>
</dbReference>
<keyword evidence="2" id="KW-0004">4Fe-4S</keyword>
<organism evidence="8 9">
    <name type="scientific">Desulfobotulus pelophilus</name>
    <dbReference type="NCBI Taxonomy" id="2823377"/>
    <lineage>
        <taxon>Bacteria</taxon>
        <taxon>Pseudomonadati</taxon>
        <taxon>Thermodesulfobacteriota</taxon>
        <taxon>Desulfobacteria</taxon>
        <taxon>Desulfobacterales</taxon>
        <taxon>Desulfobacteraceae</taxon>
        <taxon>Desulfobotulus</taxon>
    </lineage>
</organism>
<feature type="domain" description="Radical SAM core" evidence="7">
    <location>
        <begin position="68"/>
        <end position="289"/>
    </location>
</feature>
<accession>A0ABT3N5G8</accession>
<dbReference type="SFLD" id="SFLDS00029">
    <property type="entry name" value="Radical_SAM"/>
    <property type="match status" value="1"/>
</dbReference>
<protein>
    <submittedName>
        <fullName evidence="8">AmmeMemoRadiSam system radical SAM enzyme</fullName>
    </submittedName>
</protein>
<dbReference type="PANTHER" id="PTHR30352">
    <property type="entry name" value="PYRUVATE FORMATE-LYASE-ACTIVATING ENZYME"/>
    <property type="match status" value="1"/>
</dbReference>
<evidence type="ECO:0000256" key="3">
    <source>
        <dbReference type="ARBA" id="ARBA00022691"/>
    </source>
</evidence>
<dbReference type="RefSeq" id="WP_265423572.1">
    <property type="nucleotide sequence ID" value="NZ_JAPFPW010000001.1"/>
</dbReference>
<evidence type="ECO:0000256" key="6">
    <source>
        <dbReference type="ARBA" id="ARBA00023014"/>
    </source>
</evidence>
<dbReference type="PROSITE" id="PS51918">
    <property type="entry name" value="RADICAL_SAM"/>
    <property type="match status" value="1"/>
</dbReference>
<gene>
    <name evidence="8" type="primary">amrS</name>
    <name evidence="8" type="ORF">OOT00_01765</name>
</gene>
<comment type="cofactor">
    <cofactor evidence="1">
        <name>[4Fe-4S] cluster</name>
        <dbReference type="ChEBI" id="CHEBI:49883"/>
    </cofactor>
</comment>
<keyword evidence="3" id="KW-0949">S-adenosyl-L-methionine</keyword>
<sequence>MTGGAIYSRVLKDGRLQCLVCPHTCILKEGQRGRCFIRMAEGERVILTAYGRSSGCCVDPMEKKPLYHFLPGTAVLSFGTAGCNLSCRFCQNWELSRSRSMERMMVRSSPETIARAALRNGCRSVAYTYNDPVVFLEYAMDTAEACREHGIASVAVTAGYIQGKAREDFFCRMDAANVDLKGFSESFYGKYCGASLKPVLETLDYIRHETSLWLEVTTLVIPGHNDSDAELDALSAWIFEHLGADTPLHFTAFHPDHQFRHVQRTPVTVLQRARKRAMNQGLHYVMTGNVHDPAGSGTYCHHCGHLLIGRAVFCITEWQLSEGGCCCVCGTQCAGIFEKGPGQWGSESLTFRG</sequence>
<keyword evidence="9" id="KW-1185">Reference proteome</keyword>